<dbReference type="AlphaFoldDB" id="A0A6M4GYB0"/>
<dbReference type="InterPro" id="IPR011008">
    <property type="entry name" value="Dimeric_a/b-barrel"/>
</dbReference>
<gene>
    <name evidence="1" type="ORF">DSM104443_01561</name>
</gene>
<keyword evidence="2" id="KW-1185">Reference proteome</keyword>
<dbReference type="RefSeq" id="WP_171091054.1">
    <property type="nucleotide sequence ID" value="NZ_CP053069.1"/>
</dbReference>
<reference evidence="1 2" key="1">
    <citation type="submission" date="2020-04" db="EMBL/GenBank/DDBJ databases">
        <title>Usitatibacter rugosus gen. nov., sp. nov. and Usitatibacter palustris sp. nov., novel members of Usitatibacteraceae fam. nov. within the order Nitrosomonadales isolated from soil.</title>
        <authorList>
            <person name="Huber K.J."/>
            <person name="Neumann-Schaal M."/>
            <person name="Geppert A."/>
            <person name="Luckner M."/>
            <person name="Wanner G."/>
            <person name="Overmann J."/>
        </authorList>
    </citation>
    <scope>NUCLEOTIDE SEQUENCE [LARGE SCALE GENOMIC DNA]</scope>
    <source>
        <strain evidence="1 2">0125_3</strain>
    </source>
</reference>
<name>A0A6M4GYB0_9PROT</name>
<proteinExistence type="predicted"/>
<evidence type="ECO:0008006" key="3">
    <source>
        <dbReference type="Google" id="ProtNLM"/>
    </source>
</evidence>
<dbReference type="SUPFAM" id="SSF54909">
    <property type="entry name" value="Dimeric alpha+beta barrel"/>
    <property type="match status" value="1"/>
</dbReference>
<evidence type="ECO:0000313" key="2">
    <source>
        <dbReference type="Proteomes" id="UP000501534"/>
    </source>
</evidence>
<dbReference type="Proteomes" id="UP000501534">
    <property type="component" value="Chromosome"/>
</dbReference>
<accession>A0A6M4GYB0</accession>
<dbReference type="Gene3D" id="3.30.70.100">
    <property type="match status" value="1"/>
</dbReference>
<evidence type="ECO:0000313" key="1">
    <source>
        <dbReference type="EMBL" id="QJR10497.1"/>
    </source>
</evidence>
<sequence length="402" mass="45444">MADIQQDTRVLEFRPYITQPGKRDEFNGLFEKLIPELESRGQRILGQFRDAKDPNKFLWLRGYDSMETRGKALPAFYNAPVWKESAGPVNATLVDIGDVRLLKPVDSAGFTLAKKMTAFMVATIYLLNAPAENGFNAFWKERLAPTMAAAGAPSVAQLSTEYAPDNFPRIPVTKAGEHAFVWFAAYGSRDEYELQKKTIAGLRGWSDTEAELAKYLASPAQTMELIPTAYSLQRWGTPFKYTLEGTGDVHDFDFLDGKWTMVNRRLMKRGLGSTDPKDWDVFPATVTAHVLMNCVANVDEVLFPTKGWNGVTFRHFNLEKKQWSIYWVNSRDGKMDVPGQVGGFEGDVGLFYGDDTDGGRPVKVVYKWTKVGPDGARWEQAFSYDDGKTWETNWVNEHRRVK</sequence>
<dbReference type="KEGG" id="uru:DSM104443_01561"/>
<protein>
    <recommendedName>
        <fullName evidence="3">NIPSNAP protein</fullName>
    </recommendedName>
</protein>
<organism evidence="1 2">
    <name type="scientific">Usitatibacter rugosus</name>
    <dbReference type="NCBI Taxonomy" id="2732067"/>
    <lineage>
        <taxon>Bacteria</taxon>
        <taxon>Pseudomonadati</taxon>
        <taxon>Pseudomonadota</taxon>
        <taxon>Betaproteobacteria</taxon>
        <taxon>Nitrosomonadales</taxon>
        <taxon>Usitatibacteraceae</taxon>
        <taxon>Usitatibacter</taxon>
    </lineage>
</organism>
<dbReference type="EMBL" id="CP053069">
    <property type="protein sequence ID" value="QJR10497.1"/>
    <property type="molecule type" value="Genomic_DNA"/>
</dbReference>